<evidence type="ECO:0000256" key="2">
    <source>
        <dbReference type="SAM" id="SignalP"/>
    </source>
</evidence>
<dbReference type="Proteomes" id="UP001597205">
    <property type="component" value="Unassembled WGS sequence"/>
</dbReference>
<protein>
    <recommendedName>
        <fullName evidence="5">P pilus assembly/Cpx signaling pathway, periplasmic inhibitor/zinc-resistance associated protein</fullName>
    </recommendedName>
</protein>
<comment type="caution">
    <text evidence="3">The sequence shown here is derived from an EMBL/GenBank/DDBJ whole genome shotgun (WGS) entry which is preliminary data.</text>
</comment>
<dbReference type="EMBL" id="JBHTKY010000007">
    <property type="protein sequence ID" value="MFD1165370.1"/>
    <property type="molecule type" value="Genomic_DNA"/>
</dbReference>
<feature type="signal peptide" evidence="2">
    <location>
        <begin position="1"/>
        <end position="20"/>
    </location>
</feature>
<gene>
    <name evidence="3" type="ORF">ACFQ2C_07120</name>
</gene>
<evidence type="ECO:0008006" key="5">
    <source>
        <dbReference type="Google" id="ProtNLM"/>
    </source>
</evidence>
<name>A0ABW3RJZ9_9SPHI</name>
<feature type="compositionally biased region" description="Basic and acidic residues" evidence="1">
    <location>
        <begin position="45"/>
        <end position="63"/>
    </location>
</feature>
<proteinExistence type="predicted"/>
<keyword evidence="4" id="KW-1185">Reference proteome</keyword>
<feature type="region of interest" description="Disordered" evidence="1">
    <location>
        <begin position="92"/>
        <end position="176"/>
    </location>
</feature>
<sequence length="176" mass="20940">MKKILTFAALFAGLSFAASAQQQDSVKKDRAEVRQEMRHKKHMRGDRMGRMDNKTPEDIAKMKTDRLDKELKFTEDQKKDIYAYHLDQAKKWKAKSEERKADREARKNEMKAEREEFLKLLTPEQKETLKNKMAENRKDGFKRGDRKDRQFKRRDMDRKPVEKKAEETVNVESSNS</sequence>
<organism evidence="3 4">
    <name type="scientific">Sphingobacterium daejeonense</name>
    <dbReference type="NCBI Taxonomy" id="371142"/>
    <lineage>
        <taxon>Bacteria</taxon>
        <taxon>Pseudomonadati</taxon>
        <taxon>Bacteroidota</taxon>
        <taxon>Sphingobacteriia</taxon>
        <taxon>Sphingobacteriales</taxon>
        <taxon>Sphingobacteriaceae</taxon>
        <taxon>Sphingobacterium</taxon>
    </lineage>
</organism>
<reference evidence="4" key="1">
    <citation type="journal article" date="2019" name="Int. J. Syst. Evol. Microbiol.">
        <title>The Global Catalogue of Microorganisms (GCM) 10K type strain sequencing project: providing services to taxonomists for standard genome sequencing and annotation.</title>
        <authorList>
            <consortium name="The Broad Institute Genomics Platform"/>
            <consortium name="The Broad Institute Genome Sequencing Center for Infectious Disease"/>
            <person name="Wu L."/>
            <person name="Ma J."/>
        </authorList>
    </citation>
    <scope>NUCLEOTIDE SEQUENCE [LARGE SCALE GENOMIC DNA]</scope>
    <source>
        <strain evidence="4">CCUG 52468</strain>
    </source>
</reference>
<keyword evidence="2" id="KW-0732">Signal</keyword>
<feature type="compositionally biased region" description="Basic and acidic residues" evidence="1">
    <location>
        <begin position="92"/>
        <end position="167"/>
    </location>
</feature>
<feature type="region of interest" description="Disordered" evidence="1">
    <location>
        <begin position="20"/>
        <end position="63"/>
    </location>
</feature>
<evidence type="ECO:0000256" key="1">
    <source>
        <dbReference type="SAM" id="MobiDB-lite"/>
    </source>
</evidence>
<evidence type="ECO:0000313" key="4">
    <source>
        <dbReference type="Proteomes" id="UP001597205"/>
    </source>
</evidence>
<feature type="chain" id="PRO_5047108611" description="P pilus assembly/Cpx signaling pathway, periplasmic inhibitor/zinc-resistance associated protein" evidence="2">
    <location>
        <begin position="21"/>
        <end position="176"/>
    </location>
</feature>
<accession>A0ABW3RJZ9</accession>
<dbReference type="RefSeq" id="WP_099372965.1">
    <property type="nucleotide sequence ID" value="NZ_JBHTKY010000007.1"/>
</dbReference>
<evidence type="ECO:0000313" key="3">
    <source>
        <dbReference type="EMBL" id="MFD1165370.1"/>
    </source>
</evidence>
<feature type="compositionally biased region" description="Basic and acidic residues" evidence="1">
    <location>
        <begin position="25"/>
        <end position="36"/>
    </location>
</feature>